<evidence type="ECO:0000313" key="1">
    <source>
        <dbReference type="EMBL" id="KAI3692781.1"/>
    </source>
</evidence>
<dbReference type="Proteomes" id="UP001055879">
    <property type="component" value="Linkage Group LG11"/>
</dbReference>
<reference evidence="1 2" key="2">
    <citation type="journal article" date="2022" name="Mol. Ecol. Resour.">
        <title>The genomes of chicory, endive, great burdock and yacon provide insights into Asteraceae paleo-polyploidization history and plant inulin production.</title>
        <authorList>
            <person name="Fan W."/>
            <person name="Wang S."/>
            <person name="Wang H."/>
            <person name="Wang A."/>
            <person name="Jiang F."/>
            <person name="Liu H."/>
            <person name="Zhao H."/>
            <person name="Xu D."/>
            <person name="Zhang Y."/>
        </authorList>
    </citation>
    <scope>NUCLEOTIDE SEQUENCE [LARGE SCALE GENOMIC DNA]</scope>
    <source>
        <strain evidence="2">cv. Niubang</strain>
    </source>
</reference>
<reference evidence="2" key="1">
    <citation type="journal article" date="2022" name="Mol. Ecol. Resour.">
        <title>The genomes of chicory, endive, great burdock and yacon provide insights into Asteraceae palaeo-polyploidization history and plant inulin production.</title>
        <authorList>
            <person name="Fan W."/>
            <person name="Wang S."/>
            <person name="Wang H."/>
            <person name="Wang A."/>
            <person name="Jiang F."/>
            <person name="Liu H."/>
            <person name="Zhao H."/>
            <person name="Xu D."/>
            <person name="Zhang Y."/>
        </authorList>
    </citation>
    <scope>NUCLEOTIDE SEQUENCE [LARGE SCALE GENOMIC DNA]</scope>
    <source>
        <strain evidence="2">cv. Niubang</strain>
    </source>
</reference>
<gene>
    <name evidence="1" type="ORF">L6452_32604</name>
</gene>
<evidence type="ECO:0000313" key="2">
    <source>
        <dbReference type="Proteomes" id="UP001055879"/>
    </source>
</evidence>
<protein>
    <submittedName>
        <fullName evidence="1">Uncharacterized protein</fullName>
    </submittedName>
</protein>
<sequence length="534" mass="58978">MNFQRSMQKSFGYRKIEKNHVAKKTVKSKSPMKKKSVKESVNMWVPKSTKTVSTATTNSTADNVSSARSNTTAINVSAADIVSTSLKVNTANSVSAANKVSTAKPVSTATSVSTSNGNQQLKGKSIWHVDSGCSRHMTGNMSCLKNFKKIDGGHVAFGNTPDGDSECIILAPGFKVVDEKIILLRTPRKDNVYCLDMESVSTDSSLNCKQHKTYHKSKELNTISNSLQLLHMDLFVPTNVMSIGIERQYSAPRTSQQNGVAERRNMTLIEASRSLLAYSKLPLTFWAEAVNTACYVQNRVLVVKPKNKTPYELLNKRKPFIGFFKPFGCPCTILNTKTHLVKFDSKADDGFLVGYSSQSKSYRVFNTSYRIIEESDNVKCNENTPNSIGSGPQWLFDIDSLTNSLGFSSDYHTGSGSGGSGDDQVQVPDIIPQSVIFPISRIEPVDVCAKESITEPIQSEEEERDEENQVHEEPEAADEIPTADLNDSNLHVGINEEPSHQTRTQKNHPPELVIGDISSPMITRNQSRLQELHD</sequence>
<accession>A0ACB8Z502</accession>
<name>A0ACB8Z502_ARCLA</name>
<proteinExistence type="predicted"/>
<dbReference type="EMBL" id="CM042057">
    <property type="protein sequence ID" value="KAI3692781.1"/>
    <property type="molecule type" value="Genomic_DNA"/>
</dbReference>
<comment type="caution">
    <text evidence="1">The sequence shown here is derived from an EMBL/GenBank/DDBJ whole genome shotgun (WGS) entry which is preliminary data.</text>
</comment>
<organism evidence="1 2">
    <name type="scientific">Arctium lappa</name>
    <name type="common">Greater burdock</name>
    <name type="synonym">Lappa major</name>
    <dbReference type="NCBI Taxonomy" id="4217"/>
    <lineage>
        <taxon>Eukaryota</taxon>
        <taxon>Viridiplantae</taxon>
        <taxon>Streptophyta</taxon>
        <taxon>Embryophyta</taxon>
        <taxon>Tracheophyta</taxon>
        <taxon>Spermatophyta</taxon>
        <taxon>Magnoliopsida</taxon>
        <taxon>eudicotyledons</taxon>
        <taxon>Gunneridae</taxon>
        <taxon>Pentapetalae</taxon>
        <taxon>asterids</taxon>
        <taxon>campanulids</taxon>
        <taxon>Asterales</taxon>
        <taxon>Asteraceae</taxon>
        <taxon>Carduoideae</taxon>
        <taxon>Cardueae</taxon>
        <taxon>Arctiinae</taxon>
        <taxon>Arctium</taxon>
    </lineage>
</organism>
<keyword evidence="2" id="KW-1185">Reference proteome</keyword>